<evidence type="ECO:0000259" key="7">
    <source>
        <dbReference type="PROSITE" id="PS50046"/>
    </source>
</evidence>
<dbReference type="PANTHER" id="PTHR32089:SF114">
    <property type="entry name" value="METHYL-ACCEPTING CHEMOTAXIS PROTEIN MCPB"/>
    <property type="match status" value="1"/>
</dbReference>
<evidence type="ECO:0000256" key="5">
    <source>
        <dbReference type="SAM" id="MobiDB-lite"/>
    </source>
</evidence>
<dbReference type="InterPro" id="IPR004089">
    <property type="entry name" value="MCPsignal_dom"/>
</dbReference>
<keyword evidence="6" id="KW-0472">Membrane</keyword>
<dbReference type="PROSITE" id="PS50885">
    <property type="entry name" value="HAMP"/>
    <property type="match status" value="2"/>
</dbReference>
<dbReference type="Pfam" id="PF00015">
    <property type="entry name" value="MCPsignal"/>
    <property type="match status" value="1"/>
</dbReference>
<dbReference type="Gene3D" id="1.10.8.500">
    <property type="entry name" value="HAMP domain in histidine kinase"/>
    <property type="match status" value="1"/>
</dbReference>
<feature type="domain" description="Methyl-accepting transducer" evidence="8">
    <location>
        <begin position="852"/>
        <end position="1102"/>
    </location>
</feature>
<feature type="domain" description="Phytochrome chromophore attachment site" evidence="7">
    <location>
        <begin position="455"/>
        <end position="591"/>
    </location>
</feature>
<proteinExistence type="inferred from homology"/>
<reference evidence="10" key="2">
    <citation type="journal article" date="2022" name="Microbiol. Resour. Announc.">
        <title>Metagenome Sequencing to Explore Phylogenomics of Terrestrial Cyanobacteria.</title>
        <authorList>
            <person name="Ward R.D."/>
            <person name="Stajich J.E."/>
            <person name="Johansen J.R."/>
            <person name="Huntemann M."/>
            <person name="Clum A."/>
            <person name="Foster B."/>
            <person name="Foster B."/>
            <person name="Roux S."/>
            <person name="Palaniappan K."/>
            <person name="Varghese N."/>
            <person name="Mukherjee S."/>
            <person name="Reddy T.B.K."/>
            <person name="Daum C."/>
            <person name="Copeland A."/>
            <person name="Chen I.A."/>
            <person name="Ivanova N.N."/>
            <person name="Kyrpides N.C."/>
            <person name="Shapiro N."/>
            <person name="Eloe-Fadrosh E.A."/>
            <person name="Pietrasiak N."/>
        </authorList>
    </citation>
    <scope>NUCLEOTIDE SEQUENCE</scope>
    <source>
        <strain evidence="10">GSE-TBD4-15B</strain>
    </source>
</reference>
<dbReference type="PRINTS" id="PR00260">
    <property type="entry name" value="CHEMTRNSDUCR"/>
</dbReference>
<dbReference type="PANTHER" id="PTHR32089">
    <property type="entry name" value="METHYL-ACCEPTING CHEMOTAXIS PROTEIN MCPB"/>
    <property type="match status" value="1"/>
</dbReference>
<reference evidence="10" key="1">
    <citation type="submission" date="2021-05" db="EMBL/GenBank/DDBJ databases">
        <authorList>
            <person name="Pietrasiak N."/>
            <person name="Ward R."/>
            <person name="Stajich J.E."/>
            <person name="Kurbessoian T."/>
        </authorList>
    </citation>
    <scope>NUCLEOTIDE SEQUENCE</scope>
    <source>
        <strain evidence="10">GSE-TBD4-15B</strain>
    </source>
</reference>
<dbReference type="Proteomes" id="UP000707356">
    <property type="component" value="Unassembled WGS sequence"/>
</dbReference>
<accession>A0A951PAU1</accession>
<dbReference type="GO" id="GO:0006935">
    <property type="term" value="P:chemotaxis"/>
    <property type="evidence" value="ECO:0007669"/>
    <property type="project" value="InterPro"/>
</dbReference>
<keyword evidence="1 3" id="KW-0807">Transducer</keyword>
<dbReference type="Pfam" id="PF01590">
    <property type="entry name" value="GAF"/>
    <property type="match status" value="2"/>
</dbReference>
<evidence type="ECO:0000256" key="1">
    <source>
        <dbReference type="ARBA" id="ARBA00023224"/>
    </source>
</evidence>
<dbReference type="PROSITE" id="PS50046">
    <property type="entry name" value="PHYTOCHROME_2"/>
    <property type="match status" value="2"/>
</dbReference>
<feature type="transmembrane region" description="Helical" evidence="6">
    <location>
        <begin position="54"/>
        <end position="78"/>
    </location>
</feature>
<organism evidence="10 11">
    <name type="scientific">Pegethrix bostrychoides GSE-TBD4-15B</name>
    <dbReference type="NCBI Taxonomy" id="2839662"/>
    <lineage>
        <taxon>Bacteria</taxon>
        <taxon>Bacillati</taxon>
        <taxon>Cyanobacteriota</taxon>
        <taxon>Cyanophyceae</taxon>
        <taxon>Oculatellales</taxon>
        <taxon>Oculatellaceae</taxon>
        <taxon>Pegethrix</taxon>
    </lineage>
</organism>
<dbReference type="InterPro" id="IPR003018">
    <property type="entry name" value="GAF"/>
</dbReference>
<dbReference type="SMART" id="SM00065">
    <property type="entry name" value="GAF"/>
    <property type="match status" value="2"/>
</dbReference>
<dbReference type="SMART" id="SM00283">
    <property type="entry name" value="MA"/>
    <property type="match status" value="1"/>
</dbReference>
<evidence type="ECO:0000313" key="10">
    <source>
        <dbReference type="EMBL" id="MBW4466013.1"/>
    </source>
</evidence>
<comment type="caution">
    <text evidence="10">The sequence shown here is derived from an EMBL/GenBank/DDBJ whole genome shotgun (WGS) entry which is preliminary data.</text>
</comment>
<dbReference type="CDD" id="cd06225">
    <property type="entry name" value="HAMP"/>
    <property type="match status" value="1"/>
</dbReference>
<name>A0A951PAU1_9CYAN</name>
<dbReference type="InterPro" id="IPR029016">
    <property type="entry name" value="GAF-like_dom_sf"/>
</dbReference>
<feature type="domain" description="Phytochrome chromophore attachment site" evidence="7">
    <location>
        <begin position="627"/>
        <end position="763"/>
    </location>
</feature>
<comment type="similarity">
    <text evidence="2">Belongs to the methyl-accepting chemotaxis (MCP) protein family.</text>
</comment>
<dbReference type="SUPFAM" id="SSF55781">
    <property type="entry name" value="GAF domain-like"/>
    <property type="match status" value="2"/>
</dbReference>
<feature type="coiled-coil region" evidence="4">
    <location>
        <begin position="770"/>
        <end position="797"/>
    </location>
</feature>
<feature type="domain" description="HAMP" evidence="9">
    <location>
        <begin position="373"/>
        <end position="424"/>
    </location>
</feature>
<sequence>MTTKFRESLNGQSQPEELAPYRPNLNPSAEAALTESAVSMDSWFGHLPIRRKPFLTLLATNLLTVLGLTAAGAALLLWGGRARLERQAQTELGVMQQLYALEQAQMLTSLRGQANSPALVALAKDYSAVRSASPELVQVAQKLLKAEQKAQGLDSLTLVASDGQVIASASPVDKTFNPGGLVSSVLANPRELQATELRAGQSSLPNGADLLRYSLTPVRDPETQTVLGVLVGSEPLNQSAVVNQMLTLLGGYSGIYARQSDGSFSLVASQNLGEATDITQAEFQVPLPDAGLLEAASNGLDSSQTERLQIAGQTYSAAARAMPDAKGNPVAVLVRGSSETGLNHLLKTLLGLGLGLGALILLFDLLLASLLGHSIVRPIRQLRQTTRQFAGDRRVRASVTAQDEVGELALAFNELADSVTHSERQWRDQNDSQQQATERAKLLAEVTMQIRQSLDIETILATTVAGARALLETDRVVIYRFNSDFTGGEIAAESVGDGWIKALSRTILDPLNPVSLERYRTGRISMVENLATASLSRCHCEILERLEVQANIVAPILVGEELLGLLCAHQCASPRLWLPSDVELMHQLSTQVGYAIWQADLMTQQQITVERERQLNATVFRMRETLEQQQIFNIALQETRQILATDRTVVYLFNESWEGRIVAESVDDDYLAALGEQITDPCFADKYVEKYRKGRVQATADIRQAGLTDCHIQQLEAFQIKANLVAPILVKEKLLGLLIAHQCSAPRQWQDADIRFMRQIAIQMGFALEQANLLSQEEQARQEAESLLEQRRQQQETWQKHLVDLLSHVEGAAEGDLTVRAEVTPGEIGTVADFFNAIIESLRQIVTQVKQSAMQVNSALGQNEDAIRRLADEAAQQASETTQTLASVEQMTHSIQAVADNARQAAQVARTASITAETGGMAMEMTVHNILSLRETIGDTAKKVKRLGESSQQISKVVSLINQIALQTNLLAINAGIEAARAGEDGRGFAIVAEEVGDLAARSAEATQEIEKVVATIQRETTQVVEAMEQSTLQVVEGTRLAEEAKHSLSQILEVSRQIDGLVQMISEATVSQVSTSSAVSALIQQTALVSEHTSQSSQQVAAAIQQTVAIAQELRASVETFKVES</sequence>
<feature type="domain" description="HAMP" evidence="9">
    <location>
        <begin position="796"/>
        <end position="847"/>
    </location>
</feature>
<dbReference type="SUPFAM" id="SSF158472">
    <property type="entry name" value="HAMP domain-like"/>
    <property type="match status" value="1"/>
</dbReference>
<dbReference type="InterPro" id="IPR016132">
    <property type="entry name" value="Phyto_chromo_attachment"/>
</dbReference>
<keyword evidence="4" id="KW-0175">Coiled coil</keyword>
<dbReference type="PROSITE" id="PS50111">
    <property type="entry name" value="CHEMOTAXIS_TRANSDUC_2"/>
    <property type="match status" value="1"/>
</dbReference>
<dbReference type="GO" id="GO:0016020">
    <property type="term" value="C:membrane"/>
    <property type="evidence" value="ECO:0007669"/>
    <property type="project" value="InterPro"/>
</dbReference>
<dbReference type="Gene3D" id="1.10.287.950">
    <property type="entry name" value="Methyl-accepting chemotaxis protein"/>
    <property type="match status" value="1"/>
</dbReference>
<dbReference type="InterPro" id="IPR003660">
    <property type="entry name" value="HAMP_dom"/>
</dbReference>
<keyword evidence="6" id="KW-0812">Transmembrane</keyword>
<feature type="transmembrane region" description="Helical" evidence="6">
    <location>
        <begin position="349"/>
        <end position="371"/>
    </location>
</feature>
<dbReference type="InterPro" id="IPR004090">
    <property type="entry name" value="Chemotax_Me-accpt_rcpt"/>
</dbReference>
<protein>
    <submittedName>
        <fullName evidence="10">GAF domain-containing protein</fullName>
    </submittedName>
</protein>
<dbReference type="GO" id="GO:0004888">
    <property type="term" value="F:transmembrane signaling receptor activity"/>
    <property type="evidence" value="ECO:0007669"/>
    <property type="project" value="InterPro"/>
</dbReference>
<evidence type="ECO:0000313" key="11">
    <source>
        <dbReference type="Proteomes" id="UP000707356"/>
    </source>
</evidence>
<evidence type="ECO:0000256" key="3">
    <source>
        <dbReference type="PROSITE-ProRule" id="PRU00284"/>
    </source>
</evidence>
<dbReference type="SUPFAM" id="SSF58104">
    <property type="entry name" value="Methyl-accepting chemotaxis protein (MCP) signaling domain"/>
    <property type="match status" value="1"/>
</dbReference>
<dbReference type="FunFam" id="1.10.287.950:FF:000001">
    <property type="entry name" value="Methyl-accepting chemotaxis sensory transducer"/>
    <property type="match status" value="1"/>
</dbReference>
<evidence type="ECO:0000259" key="9">
    <source>
        <dbReference type="PROSITE" id="PS50885"/>
    </source>
</evidence>
<dbReference type="Pfam" id="PF00672">
    <property type="entry name" value="HAMP"/>
    <property type="match status" value="1"/>
</dbReference>
<gene>
    <name evidence="10" type="ORF">KME07_11315</name>
</gene>
<evidence type="ECO:0000256" key="2">
    <source>
        <dbReference type="ARBA" id="ARBA00029447"/>
    </source>
</evidence>
<keyword evidence="6" id="KW-1133">Transmembrane helix</keyword>
<dbReference type="Gene3D" id="3.30.450.40">
    <property type="match status" value="2"/>
</dbReference>
<dbReference type="SMART" id="SM00304">
    <property type="entry name" value="HAMP"/>
    <property type="match status" value="2"/>
</dbReference>
<feature type="region of interest" description="Disordered" evidence="5">
    <location>
        <begin position="1"/>
        <end position="23"/>
    </location>
</feature>
<dbReference type="EMBL" id="JAHHHV010000065">
    <property type="protein sequence ID" value="MBW4466013.1"/>
    <property type="molecule type" value="Genomic_DNA"/>
</dbReference>
<dbReference type="GO" id="GO:0007165">
    <property type="term" value="P:signal transduction"/>
    <property type="evidence" value="ECO:0007669"/>
    <property type="project" value="UniProtKB-KW"/>
</dbReference>
<evidence type="ECO:0000256" key="4">
    <source>
        <dbReference type="SAM" id="Coils"/>
    </source>
</evidence>
<dbReference type="AlphaFoldDB" id="A0A951PAU1"/>
<evidence type="ECO:0000259" key="8">
    <source>
        <dbReference type="PROSITE" id="PS50111"/>
    </source>
</evidence>
<dbReference type="CDD" id="cd11386">
    <property type="entry name" value="MCP_signal"/>
    <property type="match status" value="1"/>
</dbReference>
<evidence type="ECO:0000256" key="6">
    <source>
        <dbReference type="SAM" id="Phobius"/>
    </source>
</evidence>